<gene>
    <name evidence="1" type="ORF">ACFFLM_17000</name>
</gene>
<accession>A0ABV6B1M6</accession>
<reference evidence="1 2" key="1">
    <citation type="submission" date="2024-09" db="EMBL/GenBank/DDBJ databases">
        <authorList>
            <person name="Sun Q."/>
            <person name="Mori K."/>
        </authorList>
    </citation>
    <scope>NUCLEOTIDE SEQUENCE [LARGE SCALE GENOMIC DNA]</scope>
    <source>
        <strain evidence="1 2">JCM 13503</strain>
    </source>
</reference>
<proteinExistence type="predicted"/>
<dbReference type="Pfam" id="PF12723">
    <property type="entry name" value="DUF3809"/>
    <property type="match status" value="1"/>
</dbReference>
<sequence>MILEAEQSFSLTHPQGQAAALAFVRDPALALSRVRFLRGLVGHAQGVRGELIVPVPVLGEVDLPFSSLLQETPDGATLTPQPITGERAWVEVSGQAAADSAGLISFGFHFVAHLATPEAEGWGGAAFEKMVRAAAGRTLERVARELPQGIAAALAAQAEAG</sequence>
<name>A0ABV6B1M6_9DEIO</name>
<dbReference type="EMBL" id="JBHLYR010000052">
    <property type="protein sequence ID" value="MFB9993663.1"/>
    <property type="molecule type" value="Genomic_DNA"/>
</dbReference>
<dbReference type="Proteomes" id="UP001589733">
    <property type="component" value="Unassembled WGS sequence"/>
</dbReference>
<organism evidence="1 2">
    <name type="scientific">Deinococcus oregonensis</name>
    <dbReference type="NCBI Taxonomy" id="1805970"/>
    <lineage>
        <taxon>Bacteria</taxon>
        <taxon>Thermotogati</taxon>
        <taxon>Deinococcota</taxon>
        <taxon>Deinococci</taxon>
        <taxon>Deinococcales</taxon>
        <taxon>Deinococcaceae</taxon>
        <taxon>Deinococcus</taxon>
    </lineage>
</organism>
<dbReference type="InterPro" id="IPR024219">
    <property type="entry name" value="DUF3809"/>
</dbReference>
<evidence type="ECO:0000313" key="2">
    <source>
        <dbReference type="Proteomes" id="UP001589733"/>
    </source>
</evidence>
<comment type="caution">
    <text evidence="1">The sequence shown here is derived from an EMBL/GenBank/DDBJ whole genome shotgun (WGS) entry which is preliminary data.</text>
</comment>
<dbReference type="Gene3D" id="3.30.530.70">
    <property type="entry name" value="Uncharacterised protein PF12723, DUF3809"/>
    <property type="match status" value="1"/>
</dbReference>
<protein>
    <submittedName>
        <fullName evidence="1">DUF3809 domain-containing protein</fullName>
    </submittedName>
</protein>
<evidence type="ECO:0000313" key="1">
    <source>
        <dbReference type="EMBL" id="MFB9993663.1"/>
    </source>
</evidence>
<keyword evidence="2" id="KW-1185">Reference proteome</keyword>
<dbReference type="RefSeq" id="WP_380012941.1">
    <property type="nucleotide sequence ID" value="NZ_JBHLYR010000052.1"/>
</dbReference>